<dbReference type="Pfam" id="PF07724">
    <property type="entry name" value="AAA_2"/>
    <property type="match status" value="1"/>
</dbReference>
<dbReference type="PROSITE" id="PS51903">
    <property type="entry name" value="CLP_R"/>
    <property type="match status" value="1"/>
</dbReference>
<name>E8K9G5_9STRE</name>
<evidence type="ECO:0000259" key="8">
    <source>
        <dbReference type="PROSITE" id="PS51903"/>
    </source>
</evidence>
<comment type="similarity">
    <text evidence="7">Belongs to the ClpA/ClpB family.</text>
</comment>
<dbReference type="AlphaFoldDB" id="E8K9G5"/>
<dbReference type="InterPro" id="IPR018368">
    <property type="entry name" value="ClpA/B_CS1"/>
</dbReference>
<dbReference type="HOGENOM" id="CLU_005070_4_1_9"/>
<dbReference type="InterPro" id="IPR001270">
    <property type="entry name" value="ClpA/B"/>
</dbReference>
<dbReference type="InterPro" id="IPR050130">
    <property type="entry name" value="ClpA_ClpB"/>
</dbReference>
<dbReference type="SMART" id="SM01086">
    <property type="entry name" value="ClpB_D2-small"/>
    <property type="match status" value="1"/>
</dbReference>
<dbReference type="SMART" id="SM00382">
    <property type="entry name" value="AAA"/>
    <property type="match status" value="2"/>
</dbReference>
<dbReference type="GO" id="GO:0005737">
    <property type="term" value="C:cytoplasm"/>
    <property type="evidence" value="ECO:0007669"/>
    <property type="project" value="TreeGrafter"/>
</dbReference>
<dbReference type="SUPFAM" id="SSF81923">
    <property type="entry name" value="Double Clp-N motif"/>
    <property type="match status" value="1"/>
</dbReference>
<protein>
    <submittedName>
        <fullName evidence="9">ATPase family associated with various cellular activities (AAA)</fullName>
    </submittedName>
</protein>
<accession>E8K9G5</accession>
<dbReference type="CDD" id="cd00009">
    <property type="entry name" value="AAA"/>
    <property type="match status" value="1"/>
</dbReference>
<dbReference type="PANTHER" id="PTHR11638:SF18">
    <property type="entry name" value="HEAT SHOCK PROTEIN 104"/>
    <property type="match status" value="1"/>
</dbReference>
<dbReference type="InterPro" id="IPR027417">
    <property type="entry name" value="P-loop_NTPase"/>
</dbReference>
<sequence length="819" mass="91486">MIEKENNETMNESKALRECIESARLVASHFGGRYLESWHLLIAMANHSYSVAGATLNEFPYEIDRLEEVAVELTETNYSDSEDYQELPFSHRLKILFVEAEYIASTVHAKTLGTEHILYAILHDGNALATRILEKAGFSYEDQKDQVRIASLRRNLEARAGWTKEDLKALRQRHRSVADKQNSMANMMGMPQTTSGGLEDYTHDLTEQARSGKLEPVIGRDQEISRMIQILSRKTKNNPVLVGDAGVGKTALALGLAQRIASGNVPDEMAKMRVLELDLMNVVAGTRFRGDFEERMNNIIKDIEEDGKVILFIDELHTIMGSGSGIDSTLDAANILKPALARGTLRTVGATTQEEYQKHIEKDAALSRRFAKVMIEEPSVADSMAILQGLKATYEKHHHVQITDDAVETAVKMAHRYLTSRHLPDSAIDLLDEAAATVQNKSKHAKKDESGLTPADKALMDGKWKQVAQLISKEQEVPVYKDLVKESDILTTLSRLSGIPVQKLTQTDAKKYLNLEAELHKRVIGQEQAVSSISRAIRRNQSGIRNNKRPIGSFMFLGPTGVGKTELAKALAEVLFDDESALIRFDMSEYMEKFAASRLNGAPPGYVGYEEGGELTEKVRNKPYSVLLFDEVEKAHPDIFNVLLQVLDDGVLTDSKGRKVDFSNTIIIMTSNLGATALRDDKTVGFGAKDIRFDQENMEKRMFEELKKTYRPEFINRIDEKVVFHSLSSQDMQEVVKIMVKPLIASLAEKGIDLKLQVSALKLLAQKGYDPEMGARPLRRTLQTEVEDRLAELLLTGELKEGKTLKIGVKAGQLKFEIA</sequence>
<evidence type="ECO:0000256" key="2">
    <source>
        <dbReference type="ARBA" id="ARBA00022741"/>
    </source>
</evidence>
<dbReference type="GO" id="GO:0034605">
    <property type="term" value="P:cellular response to heat"/>
    <property type="evidence" value="ECO:0007669"/>
    <property type="project" value="TreeGrafter"/>
</dbReference>
<dbReference type="Pfam" id="PF10431">
    <property type="entry name" value="ClpB_D2-small"/>
    <property type="match status" value="1"/>
</dbReference>
<evidence type="ECO:0000313" key="9">
    <source>
        <dbReference type="EMBL" id="EFX41253.1"/>
    </source>
</evidence>
<gene>
    <name evidence="9" type="primary">clpC</name>
    <name evidence="9" type="ORF">HMPREF9180_0120</name>
</gene>
<dbReference type="InterPro" id="IPR003593">
    <property type="entry name" value="AAA+_ATPase"/>
</dbReference>
<keyword evidence="4 7" id="KW-0143">Chaperone</keyword>
<keyword evidence="10" id="KW-1185">Reference proteome</keyword>
<dbReference type="FunFam" id="3.40.50.300:FF:000025">
    <property type="entry name" value="ATP-dependent Clp protease subunit"/>
    <property type="match status" value="1"/>
</dbReference>
<comment type="function">
    <text evidence="5">Part of a stress-induced multi-chaperone system, it is involved in the recovery of the cell from heat-induced damage, in cooperation with DnaK, DnaJ and GrpE. Acts before DnaK, in the processing of protein aggregates. Protein binding stimulates the ATPase activity; ATP hydrolysis unfolds the denatured protein aggregates, which probably helps expose new hydrophobic binding sites on the surface of ClpB-bound aggregates, contributing to the solubilization and refolding of denatured protein aggregates by DnaK.</text>
</comment>
<feature type="domain" description="Clp R" evidence="8">
    <location>
        <begin position="2"/>
        <end position="155"/>
    </location>
</feature>
<organism evidence="9 10">
    <name type="scientific">Streptococcus peroris ATCC 700780</name>
    <dbReference type="NCBI Taxonomy" id="888746"/>
    <lineage>
        <taxon>Bacteria</taxon>
        <taxon>Bacillati</taxon>
        <taxon>Bacillota</taxon>
        <taxon>Bacilli</taxon>
        <taxon>Lactobacillales</taxon>
        <taxon>Streptococcaceae</taxon>
        <taxon>Streptococcus</taxon>
    </lineage>
</organism>
<dbReference type="EMBL" id="AEVF01000002">
    <property type="protein sequence ID" value="EFX41253.1"/>
    <property type="molecule type" value="Genomic_DNA"/>
</dbReference>
<keyword evidence="3 7" id="KW-0067">ATP-binding</keyword>
<dbReference type="PROSITE" id="PS00871">
    <property type="entry name" value="CLPAB_2"/>
    <property type="match status" value="1"/>
</dbReference>
<dbReference type="Gene3D" id="1.10.1780.10">
    <property type="entry name" value="Clp, N-terminal domain"/>
    <property type="match status" value="1"/>
</dbReference>
<keyword evidence="2 7" id="KW-0547">Nucleotide-binding</keyword>
<dbReference type="InterPro" id="IPR041546">
    <property type="entry name" value="ClpA/ClpB_AAA_lid"/>
</dbReference>
<dbReference type="InterPro" id="IPR004176">
    <property type="entry name" value="Clp_R_N"/>
</dbReference>
<dbReference type="SUPFAM" id="SSF52540">
    <property type="entry name" value="P-loop containing nucleoside triphosphate hydrolases"/>
    <property type="match status" value="2"/>
</dbReference>
<dbReference type="PANTHER" id="PTHR11638">
    <property type="entry name" value="ATP-DEPENDENT CLP PROTEASE"/>
    <property type="match status" value="1"/>
</dbReference>
<dbReference type="InterPro" id="IPR036628">
    <property type="entry name" value="Clp_N_dom_sf"/>
</dbReference>
<dbReference type="InterPro" id="IPR019489">
    <property type="entry name" value="Clp_ATPase_C"/>
</dbReference>
<evidence type="ECO:0000256" key="7">
    <source>
        <dbReference type="RuleBase" id="RU004432"/>
    </source>
</evidence>
<keyword evidence="1 6" id="KW-0677">Repeat</keyword>
<dbReference type="PROSITE" id="PS00870">
    <property type="entry name" value="CLPAB_1"/>
    <property type="match status" value="1"/>
</dbReference>
<evidence type="ECO:0000256" key="1">
    <source>
        <dbReference type="ARBA" id="ARBA00022737"/>
    </source>
</evidence>
<dbReference type="Gene3D" id="1.10.8.60">
    <property type="match status" value="2"/>
</dbReference>
<proteinExistence type="inferred from homology"/>
<dbReference type="eggNOG" id="COG0542">
    <property type="taxonomic scope" value="Bacteria"/>
</dbReference>
<dbReference type="Pfam" id="PF00004">
    <property type="entry name" value="AAA"/>
    <property type="match status" value="1"/>
</dbReference>
<evidence type="ECO:0000313" key="10">
    <source>
        <dbReference type="Proteomes" id="UP000010304"/>
    </source>
</evidence>
<dbReference type="InterPro" id="IPR003959">
    <property type="entry name" value="ATPase_AAA_core"/>
</dbReference>
<dbReference type="InterPro" id="IPR028299">
    <property type="entry name" value="ClpA/B_CS2"/>
</dbReference>
<evidence type="ECO:0000256" key="3">
    <source>
        <dbReference type="ARBA" id="ARBA00022840"/>
    </source>
</evidence>
<dbReference type="Pfam" id="PF02861">
    <property type="entry name" value="Clp_N"/>
    <property type="match status" value="1"/>
</dbReference>
<dbReference type="STRING" id="888746.HMPREF9180_0120"/>
<comment type="caution">
    <text evidence="9">The sequence shown here is derived from an EMBL/GenBank/DDBJ whole genome shotgun (WGS) entry which is preliminary data.</text>
</comment>
<dbReference type="GO" id="GO:0016887">
    <property type="term" value="F:ATP hydrolysis activity"/>
    <property type="evidence" value="ECO:0007669"/>
    <property type="project" value="InterPro"/>
</dbReference>
<evidence type="ECO:0000256" key="6">
    <source>
        <dbReference type="PROSITE-ProRule" id="PRU01251"/>
    </source>
</evidence>
<evidence type="ECO:0000256" key="4">
    <source>
        <dbReference type="ARBA" id="ARBA00023186"/>
    </source>
</evidence>
<reference evidence="9 10" key="1">
    <citation type="submission" date="2010-12" db="EMBL/GenBank/DDBJ databases">
        <authorList>
            <person name="Muzny D."/>
            <person name="Qin X."/>
            <person name="Deng J."/>
            <person name="Jiang H."/>
            <person name="Liu Y."/>
            <person name="Qu J."/>
            <person name="Song X.-Z."/>
            <person name="Zhang L."/>
            <person name="Thornton R."/>
            <person name="Coyle M."/>
            <person name="Francisco L."/>
            <person name="Jackson L."/>
            <person name="Javaid M."/>
            <person name="Korchina V."/>
            <person name="Kovar C."/>
            <person name="Mata R."/>
            <person name="Mathew T."/>
            <person name="Ngo R."/>
            <person name="Nguyen L."/>
            <person name="Nguyen N."/>
            <person name="Okwuonu G."/>
            <person name="Ongeri F."/>
            <person name="Pham C."/>
            <person name="Simmons D."/>
            <person name="Wilczek-Boney K."/>
            <person name="Hale W."/>
            <person name="Jakkamsetti A."/>
            <person name="Pham P."/>
            <person name="Ruth R."/>
            <person name="San Lucas F."/>
            <person name="Warren J."/>
            <person name="Zhang J."/>
            <person name="Zhao Z."/>
            <person name="Zhou C."/>
            <person name="Zhu D."/>
            <person name="Lee S."/>
            <person name="Bess C."/>
            <person name="Blankenburg K."/>
            <person name="Forbes L."/>
            <person name="Fu Q."/>
            <person name="Gubbala S."/>
            <person name="Hirani K."/>
            <person name="Jayaseelan J.C."/>
            <person name="Lara F."/>
            <person name="Munidasa M."/>
            <person name="Palculict T."/>
            <person name="Patil S."/>
            <person name="Pu L.-L."/>
            <person name="Saada N."/>
            <person name="Tang L."/>
            <person name="Weissenberger G."/>
            <person name="Zhu Y."/>
            <person name="Hemphill L."/>
            <person name="Shang Y."/>
            <person name="Youmans B."/>
            <person name="Ayvaz T."/>
            <person name="Ross M."/>
            <person name="Santibanez J."/>
            <person name="Aqrawi P."/>
            <person name="Gross S."/>
            <person name="Joshi V."/>
            <person name="Fowler G."/>
            <person name="Nazareth L."/>
            <person name="Reid J."/>
            <person name="Worley K."/>
            <person name="Petrosino J."/>
            <person name="Highlander S."/>
            <person name="Gibbs R."/>
        </authorList>
    </citation>
    <scope>NUCLEOTIDE SEQUENCE [LARGE SCALE GENOMIC DNA]</scope>
    <source>
        <strain evidence="9 10">ATCC 700780</strain>
    </source>
</reference>
<dbReference type="PRINTS" id="PR00300">
    <property type="entry name" value="CLPPROTEASEA"/>
</dbReference>
<dbReference type="GO" id="GO:0005524">
    <property type="term" value="F:ATP binding"/>
    <property type="evidence" value="ECO:0007669"/>
    <property type="project" value="UniProtKB-KW"/>
</dbReference>
<dbReference type="Pfam" id="PF17871">
    <property type="entry name" value="AAA_lid_9"/>
    <property type="match status" value="1"/>
</dbReference>
<dbReference type="CDD" id="cd19499">
    <property type="entry name" value="RecA-like_ClpB_Hsp104-like"/>
    <property type="match status" value="1"/>
</dbReference>
<dbReference type="Gene3D" id="3.40.50.300">
    <property type="entry name" value="P-loop containing nucleotide triphosphate hydrolases"/>
    <property type="match status" value="2"/>
</dbReference>
<evidence type="ECO:0000256" key="5">
    <source>
        <dbReference type="ARBA" id="ARBA00025613"/>
    </source>
</evidence>
<dbReference type="FunFam" id="3.40.50.300:FF:000010">
    <property type="entry name" value="Chaperone clpB 1, putative"/>
    <property type="match status" value="1"/>
</dbReference>
<dbReference type="Proteomes" id="UP000010304">
    <property type="component" value="Unassembled WGS sequence"/>
</dbReference>